<sequence length="1075" mass="119823">MASCFGPQLSGVGSISRLRSSSTRKLPEPLRRAIADCLSSSPAITSSAANEPSRTLRDYLKSPATTDLAYSALLEHTIAERERSPAVVSRCVALLKRYLLRYKPSEETLLQIDRFCSTIIAECDTRSSNRPSGLPTSTNTNPLPVSTIASEALIKSLSYVRSLVAQHIPKRLFQPASFAGPTSTSGQSLPTLSSLLSKSFKSQLSPATSVPETSEKDSNTLSISKLSKIEDERDELVFIAHDVLKWRWLDEPPSSSTGAENDRAVNSQDMRAHNFLEVGAAALLVGDIESKMNGQPWKFFGTDDMPYLDQLLQSSPVTPITDSASSRPHLRVITASKRTKQGSREIWEDSPVITFRPRARQLFQYRHYSEQQPLRLNPAEVRDVIAAVCSESSSQNTNLMTVSSRLTNQSGRPSMDVAVSVLIKLVIDMYVLDSRTAAPLTLSMLQELLSSSKTACRVRAFDLILNLGVHAHLLEPMIADDVSTIEEYSQESYYDSDTQLMTEGSRKANSKSKLDAESAINNFESWILNILYEILLLLVQTEEMEESVWASALSCLLYFVCNRGRIWRKRLQGLDIRVMKALIRTSRENSWAELVHSTGVSEYSDEEIQPLAALLAQTNAPEAFYISVKLGVEGIGEILRRSIASALSRYPNSERLNTLLEILAEKFDAIISSFTHLDKEFTHMIQITKSHKFLEDMENVSLRNGSDLLIAEISGERDGNIWSSIQYFQKKIAQAGTPDSLNTADVPLPILLMCGLLKSKHNCIRWGFLYVLERLLMRCKFLLDEHEMQQSNSKGLGRGKKDWHLEKANAMIDTMSCALKLVFQINETDRINILKMCDILFSQLCLRIPPATALSFGDDVQNGRNPSLTSASRRFDSDYNVLKQDTLHRDDANKEEANKKSSYPNNYHLDHETASMAALLQGRAIVPMQLIARVPAALLYWPLIQLAGAATDDIALGVAVGSKGRGNLPGATSDIRATLLLLLIGKCTADPVAFEEVGLEQFFRELLDDTDSRVAYYSSAFLLKRMMTEKPEKYQHMLQNLVLKAQQSNNEKLLENPYLQMRGILQLANDLGIDL</sequence>
<comment type="caution">
    <text evidence="1">The sequence shown here is derived from an EMBL/GenBank/DDBJ whole genome shotgun (WGS) entry which is preliminary data.</text>
</comment>
<reference evidence="1 2" key="1">
    <citation type="journal article" date="2023" name="Plants (Basel)">
        <title>Bridging the Gap: Combining Genomics and Transcriptomics Approaches to Understand Stylosanthes scabra, an Orphan Legume from the Brazilian Caatinga.</title>
        <authorList>
            <person name="Ferreira-Neto J.R.C."/>
            <person name="da Silva M.D."/>
            <person name="Binneck E."/>
            <person name="de Melo N.F."/>
            <person name="da Silva R.H."/>
            <person name="de Melo A.L.T.M."/>
            <person name="Pandolfi V."/>
            <person name="Bustamante F.O."/>
            <person name="Brasileiro-Vidal A.C."/>
            <person name="Benko-Iseppon A.M."/>
        </authorList>
    </citation>
    <scope>NUCLEOTIDE SEQUENCE [LARGE SCALE GENOMIC DNA]</scope>
    <source>
        <tissue evidence="1">Leaves</tissue>
    </source>
</reference>
<dbReference type="Proteomes" id="UP001341840">
    <property type="component" value="Unassembled WGS sequence"/>
</dbReference>
<keyword evidence="2" id="KW-1185">Reference proteome</keyword>
<organism evidence="1 2">
    <name type="scientific">Stylosanthes scabra</name>
    <dbReference type="NCBI Taxonomy" id="79078"/>
    <lineage>
        <taxon>Eukaryota</taxon>
        <taxon>Viridiplantae</taxon>
        <taxon>Streptophyta</taxon>
        <taxon>Embryophyta</taxon>
        <taxon>Tracheophyta</taxon>
        <taxon>Spermatophyta</taxon>
        <taxon>Magnoliopsida</taxon>
        <taxon>eudicotyledons</taxon>
        <taxon>Gunneridae</taxon>
        <taxon>Pentapetalae</taxon>
        <taxon>rosids</taxon>
        <taxon>fabids</taxon>
        <taxon>Fabales</taxon>
        <taxon>Fabaceae</taxon>
        <taxon>Papilionoideae</taxon>
        <taxon>50 kb inversion clade</taxon>
        <taxon>dalbergioids sensu lato</taxon>
        <taxon>Dalbergieae</taxon>
        <taxon>Pterocarpus clade</taxon>
        <taxon>Stylosanthes</taxon>
    </lineage>
</organism>
<dbReference type="PANTHER" id="PTHR34958">
    <property type="entry name" value="CONDITIONAL LOSS-OF-GROWTH 1"/>
    <property type="match status" value="1"/>
</dbReference>
<dbReference type="EMBL" id="JASCZI010090884">
    <property type="protein sequence ID" value="MED6147463.1"/>
    <property type="molecule type" value="Genomic_DNA"/>
</dbReference>
<accession>A0ABU6THP2</accession>
<name>A0ABU6THP2_9FABA</name>
<evidence type="ECO:0000313" key="2">
    <source>
        <dbReference type="Proteomes" id="UP001341840"/>
    </source>
</evidence>
<dbReference type="PANTHER" id="PTHR34958:SF1">
    <property type="entry name" value="ARMADILLO-LIKE HELICAL DOMAIN-CONTAINING PROTEIN"/>
    <property type="match status" value="1"/>
</dbReference>
<protein>
    <submittedName>
        <fullName evidence="1">Uncharacterized protein</fullName>
    </submittedName>
</protein>
<proteinExistence type="predicted"/>
<gene>
    <name evidence="1" type="ORF">PIB30_044281</name>
</gene>
<evidence type="ECO:0000313" key="1">
    <source>
        <dbReference type="EMBL" id="MED6147463.1"/>
    </source>
</evidence>